<dbReference type="STRING" id="1423735.FC15_GL000553"/>
<dbReference type="PANTHER" id="PTHR42939">
    <property type="entry name" value="ABC TRANSPORTER ATP-BINDING PROTEIN ALBC-RELATED"/>
    <property type="match status" value="1"/>
</dbReference>
<dbReference type="AlphaFoldDB" id="A0A0R1W028"/>
<dbReference type="Gene3D" id="3.40.50.300">
    <property type="entry name" value="P-loop containing nucleotide triphosphate hydrolases"/>
    <property type="match status" value="1"/>
</dbReference>
<proteinExistence type="predicted"/>
<dbReference type="InterPro" id="IPR051782">
    <property type="entry name" value="ABC_Transporter_VariousFunc"/>
</dbReference>
<evidence type="ECO:0000313" key="5">
    <source>
        <dbReference type="Proteomes" id="UP000051315"/>
    </source>
</evidence>
<dbReference type="PATRIC" id="fig|1423735.3.peg.579"/>
<evidence type="ECO:0000256" key="1">
    <source>
        <dbReference type="ARBA" id="ARBA00022448"/>
    </source>
</evidence>
<protein>
    <recommendedName>
        <fullName evidence="6">ATPase AAA-type core domain-containing protein</fullName>
    </recommendedName>
</protein>
<comment type="caution">
    <text evidence="4">The sequence shown here is derived from an EMBL/GenBank/DDBJ whole genome shotgun (WGS) entry which is preliminary data.</text>
</comment>
<evidence type="ECO:0000256" key="3">
    <source>
        <dbReference type="ARBA" id="ARBA00022840"/>
    </source>
</evidence>
<keyword evidence="5" id="KW-1185">Reference proteome</keyword>
<sequence length="104" mass="11775">MILAMYLVSDASLMLIDEPLNGLDPTSIQLFERVFDYLRHQGKSLLVSSHQMDSVGRICDVVYFLRDQQIHPLVNAGQDMMAEYTGMFLQQPAMQQEATNAHAN</sequence>
<evidence type="ECO:0000256" key="2">
    <source>
        <dbReference type="ARBA" id="ARBA00022741"/>
    </source>
</evidence>
<organism evidence="4 5">
    <name type="scientific">Lapidilactobacillus concavus DSM 17758</name>
    <dbReference type="NCBI Taxonomy" id="1423735"/>
    <lineage>
        <taxon>Bacteria</taxon>
        <taxon>Bacillati</taxon>
        <taxon>Bacillota</taxon>
        <taxon>Bacilli</taxon>
        <taxon>Lactobacillales</taxon>
        <taxon>Lactobacillaceae</taxon>
        <taxon>Lapidilactobacillus</taxon>
    </lineage>
</organism>
<gene>
    <name evidence="4" type="ORF">FC15_GL000553</name>
</gene>
<dbReference type="InterPro" id="IPR027417">
    <property type="entry name" value="P-loop_NTPase"/>
</dbReference>
<keyword evidence="3" id="KW-0067">ATP-binding</keyword>
<evidence type="ECO:0008006" key="6">
    <source>
        <dbReference type="Google" id="ProtNLM"/>
    </source>
</evidence>
<dbReference type="Proteomes" id="UP000051315">
    <property type="component" value="Unassembled WGS sequence"/>
</dbReference>
<reference evidence="4 5" key="1">
    <citation type="journal article" date="2015" name="Genome Announc.">
        <title>Expanding the biotechnology potential of lactobacilli through comparative genomics of 213 strains and associated genera.</title>
        <authorList>
            <person name="Sun Z."/>
            <person name="Harris H.M."/>
            <person name="McCann A."/>
            <person name="Guo C."/>
            <person name="Argimon S."/>
            <person name="Zhang W."/>
            <person name="Yang X."/>
            <person name="Jeffery I.B."/>
            <person name="Cooney J.C."/>
            <person name="Kagawa T.F."/>
            <person name="Liu W."/>
            <person name="Song Y."/>
            <person name="Salvetti E."/>
            <person name="Wrobel A."/>
            <person name="Rasinkangas P."/>
            <person name="Parkhill J."/>
            <person name="Rea M.C."/>
            <person name="O'Sullivan O."/>
            <person name="Ritari J."/>
            <person name="Douillard F.P."/>
            <person name="Paul Ross R."/>
            <person name="Yang R."/>
            <person name="Briner A.E."/>
            <person name="Felis G.E."/>
            <person name="de Vos W.M."/>
            <person name="Barrangou R."/>
            <person name="Klaenhammer T.R."/>
            <person name="Caufield P.W."/>
            <person name="Cui Y."/>
            <person name="Zhang H."/>
            <person name="O'Toole P.W."/>
        </authorList>
    </citation>
    <scope>NUCLEOTIDE SEQUENCE [LARGE SCALE GENOMIC DNA]</scope>
    <source>
        <strain evidence="4 5">DSM 17758</strain>
    </source>
</reference>
<dbReference type="GO" id="GO:0005524">
    <property type="term" value="F:ATP binding"/>
    <property type="evidence" value="ECO:0007669"/>
    <property type="project" value="UniProtKB-KW"/>
</dbReference>
<keyword evidence="2" id="KW-0547">Nucleotide-binding</keyword>
<accession>A0A0R1W028</accession>
<name>A0A0R1W028_9LACO</name>
<evidence type="ECO:0000313" key="4">
    <source>
        <dbReference type="EMBL" id="KRM08486.1"/>
    </source>
</evidence>
<dbReference type="SUPFAM" id="SSF52540">
    <property type="entry name" value="P-loop containing nucleoside triphosphate hydrolases"/>
    <property type="match status" value="1"/>
</dbReference>
<keyword evidence="1" id="KW-0813">Transport</keyword>
<dbReference type="EMBL" id="AZFX01000087">
    <property type="protein sequence ID" value="KRM08486.1"/>
    <property type="molecule type" value="Genomic_DNA"/>
</dbReference>
<dbReference type="PANTHER" id="PTHR42939:SF1">
    <property type="entry name" value="ABC TRANSPORTER ATP-BINDING PROTEIN ALBC-RELATED"/>
    <property type="match status" value="1"/>
</dbReference>